<dbReference type="SUPFAM" id="SSF103481">
    <property type="entry name" value="Multidrug resistance efflux transporter EmrE"/>
    <property type="match status" value="2"/>
</dbReference>
<protein>
    <submittedName>
        <fullName evidence="8">Threonine/homoserine efflux transporter RhtA</fullName>
    </submittedName>
</protein>
<organism evidence="8 9">
    <name type="scientific">Rivihabitans pingtungensis</name>
    <dbReference type="NCBI Taxonomy" id="1054498"/>
    <lineage>
        <taxon>Bacteria</taxon>
        <taxon>Pseudomonadati</taxon>
        <taxon>Pseudomonadota</taxon>
        <taxon>Betaproteobacteria</taxon>
        <taxon>Neisseriales</taxon>
        <taxon>Aquaspirillaceae</taxon>
        <taxon>Rivihabitans</taxon>
    </lineage>
</organism>
<keyword evidence="4 6" id="KW-1133">Transmembrane helix</keyword>
<dbReference type="InterPro" id="IPR000620">
    <property type="entry name" value="EamA_dom"/>
</dbReference>
<feature type="transmembrane region" description="Helical" evidence="6">
    <location>
        <begin position="188"/>
        <end position="208"/>
    </location>
</feature>
<feature type="transmembrane region" description="Helical" evidence="6">
    <location>
        <begin position="277"/>
        <end position="295"/>
    </location>
</feature>
<evidence type="ECO:0000313" key="9">
    <source>
        <dbReference type="Proteomes" id="UP000247555"/>
    </source>
</evidence>
<dbReference type="Proteomes" id="UP000247555">
    <property type="component" value="Unassembled WGS sequence"/>
</dbReference>
<dbReference type="InterPro" id="IPR037185">
    <property type="entry name" value="EmrE-like"/>
</dbReference>
<dbReference type="Pfam" id="PF00892">
    <property type="entry name" value="EamA"/>
    <property type="match status" value="2"/>
</dbReference>
<accession>A0A318KNV2</accession>
<sequence length="298" mass="32470">MTTSAPSHRLAYVLLVLTALFWSGNFVLARAMHAAVPPMTLSFMRWLIAFALLAPFSLRHAWRERALLWQCRGRILALSLLGITAFNSLVYTGVQTTTATNAVLLNSFIPILTVLFGALWFGQRLGGRQMLGLAVSFVGVLAIVSHGEWARLVGLNLNQGDLIVFLAMVSWALYTLALRGLPTGLNRFGLLITMVMVGLLAILPFFVWEVTSGRVVELNTATLATFAYVGVFPSVVAYLFFNYGVARLGPARAAMFIHLMPAFGALLSTVFLGETLAWYHLAGISAIFLGLSLSTRGQ</sequence>
<reference evidence="8 9" key="1">
    <citation type="submission" date="2018-05" db="EMBL/GenBank/DDBJ databases">
        <title>Genomic Encyclopedia of Type Strains, Phase IV (KMG-IV): sequencing the most valuable type-strain genomes for metagenomic binning, comparative biology and taxonomic classification.</title>
        <authorList>
            <person name="Goeker M."/>
        </authorList>
    </citation>
    <scope>NUCLEOTIDE SEQUENCE [LARGE SCALE GENOMIC DNA]</scope>
    <source>
        <strain evidence="8 9">DSM 29661</strain>
    </source>
</reference>
<keyword evidence="5 6" id="KW-0472">Membrane</keyword>
<feature type="transmembrane region" description="Helical" evidence="6">
    <location>
        <begin position="130"/>
        <end position="150"/>
    </location>
</feature>
<evidence type="ECO:0000313" key="8">
    <source>
        <dbReference type="EMBL" id="PXX79409.1"/>
    </source>
</evidence>
<keyword evidence="3 6" id="KW-0812">Transmembrane</keyword>
<gene>
    <name evidence="8" type="ORF">DFR34_10645</name>
</gene>
<feature type="domain" description="EamA" evidence="7">
    <location>
        <begin position="160"/>
        <end position="294"/>
    </location>
</feature>
<keyword evidence="9" id="KW-1185">Reference proteome</keyword>
<dbReference type="AlphaFoldDB" id="A0A318KNV2"/>
<dbReference type="InterPro" id="IPR050638">
    <property type="entry name" value="AA-Vitamin_Transporters"/>
</dbReference>
<dbReference type="GO" id="GO:0016020">
    <property type="term" value="C:membrane"/>
    <property type="evidence" value="ECO:0007669"/>
    <property type="project" value="UniProtKB-SubCell"/>
</dbReference>
<proteinExistence type="inferred from homology"/>
<comment type="similarity">
    <text evidence="2">Belongs to the EamA transporter family.</text>
</comment>
<evidence type="ECO:0000256" key="3">
    <source>
        <dbReference type="ARBA" id="ARBA00022692"/>
    </source>
</evidence>
<feature type="transmembrane region" description="Helical" evidence="6">
    <location>
        <begin position="103"/>
        <end position="121"/>
    </location>
</feature>
<evidence type="ECO:0000256" key="1">
    <source>
        <dbReference type="ARBA" id="ARBA00004141"/>
    </source>
</evidence>
<feature type="transmembrane region" description="Helical" evidence="6">
    <location>
        <begin position="253"/>
        <end position="271"/>
    </location>
</feature>
<comment type="caution">
    <text evidence="8">The sequence shown here is derived from an EMBL/GenBank/DDBJ whole genome shotgun (WGS) entry which is preliminary data.</text>
</comment>
<feature type="domain" description="EamA" evidence="7">
    <location>
        <begin position="10"/>
        <end position="144"/>
    </location>
</feature>
<feature type="transmembrane region" description="Helical" evidence="6">
    <location>
        <begin position="220"/>
        <end position="241"/>
    </location>
</feature>
<feature type="transmembrane region" description="Helical" evidence="6">
    <location>
        <begin position="162"/>
        <end position="181"/>
    </location>
</feature>
<feature type="transmembrane region" description="Helical" evidence="6">
    <location>
        <begin position="44"/>
        <end position="62"/>
    </location>
</feature>
<evidence type="ECO:0000259" key="7">
    <source>
        <dbReference type="Pfam" id="PF00892"/>
    </source>
</evidence>
<dbReference type="PANTHER" id="PTHR32322">
    <property type="entry name" value="INNER MEMBRANE TRANSPORTER"/>
    <property type="match status" value="1"/>
</dbReference>
<evidence type="ECO:0000256" key="5">
    <source>
        <dbReference type="ARBA" id="ARBA00023136"/>
    </source>
</evidence>
<dbReference type="RefSeq" id="WP_245906824.1">
    <property type="nucleotide sequence ID" value="NZ_DALYFX010000216.1"/>
</dbReference>
<dbReference type="EMBL" id="QJKI01000006">
    <property type="protein sequence ID" value="PXX79409.1"/>
    <property type="molecule type" value="Genomic_DNA"/>
</dbReference>
<dbReference type="PANTHER" id="PTHR32322:SF2">
    <property type="entry name" value="EAMA DOMAIN-CONTAINING PROTEIN"/>
    <property type="match status" value="1"/>
</dbReference>
<name>A0A318KNV2_9NEIS</name>
<feature type="transmembrane region" description="Helical" evidence="6">
    <location>
        <begin position="74"/>
        <end position="91"/>
    </location>
</feature>
<evidence type="ECO:0000256" key="4">
    <source>
        <dbReference type="ARBA" id="ARBA00022989"/>
    </source>
</evidence>
<evidence type="ECO:0000256" key="2">
    <source>
        <dbReference type="ARBA" id="ARBA00007362"/>
    </source>
</evidence>
<comment type="subcellular location">
    <subcellularLocation>
        <location evidence="1">Membrane</location>
        <topology evidence="1">Multi-pass membrane protein</topology>
    </subcellularLocation>
</comment>
<evidence type="ECO:0000256" key="6">
    <source>
        <dbReference type="SAM" id="Phobius"/>
    </source>
</evidence>